<dbReference type="OrthoDB" id="4714412at2"/>
<sequence>MAPKLPNLEEALRTSVGETVEAGSITLTELVGQLRVEPDPAKLRTGEEVPLFNIRFPEHESGLGPGEATKALFGALASLSPEEQHRRLATLCNSIIASVATSVRPSTGADREDEGAPCGGSTGHGEAFKLLSAIYQALTFEDADALRRA</sequence>
<keyword evidence="2" id="KW-1185">Reference proteome</keyword>
<dbReference type="RefSeq" id="WP_132480741.1">
    <property type="nucleotide sequence ID" value="NZ_SMKW01000003.1"/>
</dbReference>
<organism evidence="1 2">
    <name type="scientific">Saccharopolyspora elongata</name>
    <dbReference type="NCBI Taxonomy" id="2530387"/>
    <lineage>
        <taxon>Bacteria</taxon>
        <taxon>Bacillati</taxon>
        <taxon>Actinomycetota</taxon>
        <taxon>Actinomycetes</taxon>
        <taxon>Pseudonocardiales</taxon>
        <taxon>Pseudonocardiaceae</taxon>
        <taxon>Saccharopolyspora</taxon>
    </lineage>
</organism>
<accession>A0A4R4ZDL7</accession>
<gene>
    <name evidence="1" type="ORF">E1288_03770</name>
</gene>
<evidence type="ECO:0000313" key="2">
    <source>
        <dbReference type="Proteomes" id="UP000294947"/>
    </source>
</evidence>
<proteinExistence type="predicted"/>
<name>A0A4R4ZDL7_9PSEU</name>
<protein>
    <submittedName>
        <fullName evidence="1">Uncharacterized protein</fullName>
    </submittedName>
</protein>
<dbReference type="EMBL" id="SMKW01000003">
    <property type="protein sequence ID" value="TDD55574.1"/>
    <property type="molecule type" value="Genomic_DNA"/>
</dbReference>
<evidence type="ECO:0000313" key="1">
    <source>
        <dbReference type="EMBL" id="TDD55574.1"/>
    </source>
</evidence>
<reference evidence="1 2" key="1">
    <citation type="submission" date="2019-03" db="EMBL/GenBank/DDBJ databases">
        <title>Draft genome sequences of novel Actinobacteria.</title>
        <authorList>
            <person name="Sahin N."/>
            <person name="Ay H."/>
            <person name="Saygin H."/>
        </authorList>
    </citation>
    <scope>NUCLEOTIDE SEQUENCE [LARGE SCALE GENOMIC DNA]</scope>
    <source>
        <strain evidence="1 2">7K502</strain>
    </source>
</reference>
<dbReference type="AlphaFoldDB" id="A0A4R4ZDL7"/>
<dbReference type="Proteomes" id="UP000294947">
    <property type="component" value="Unassembled WGS sequence"/>
</dbReference>
<comment type="caution">
    <text evidence="1">The sequence shown here is derived from an EMBL/GenBank/DDBJ whole genome shotgun (WGS) entry which is preliminary data.</text>
</comment>